<keyword evidence="4 5" id="KW-0472">Membrane</keyword>
<evidence type="ECO:0000259" key="6">
    <source>
        <dbReference type="PROSITE" id="PS50262"/>
    </source>
</evidence>
<accession>A0AAF3EST4</accession>
<dbReference type="WBParaSite" id="MBELARI_LOCUS17104">
    <property type="protein sequence ID" value="MBELARI_LOCUS17104"/>
    <property type="gene ID" value="MBELARI_LOCUS17104"/>
</dbReference>
<dbReference type="AlphaFoldDB" id="A0AAF3EST4"/>
<dbReference type="PROSITE" id="PS50262">
    <property type="entry name" value="G_PROTEIN_RECEP_F1_2"/>
    <property type="match status" value="1"/>
</dbReference>
<feature type="transmembrane region" description="Helical" evidence="5">
    <location>
        <begin position="253"/>
        <end position="276"/>
    </location>
</feature>
<dbReference type="Gene3D" id="1.20.1070.10">
    <property type="entry name" value="Rhodopsin 7-helix transmembrane proteins"/>
    <property type="match status" value="1"/>
</dbReference>
<dbReference type="Proteomes" id="UP000887575">
    <property type="component" value="Unassembled WGS sequence"/>
</dbReference>
<evidence type="ECO:0000313" key="7">
    <source>
        <dbReference type="Proteomes" id="UP000887575"/>
    </source>
</evidence>
<protein>
    <recommendedName>
        <fullName evidence="6">G-protein coupled receptors family 1 profile domain-containing protein</fullName>
    </recommendedName>
</protein>
<dbReference type="Pfam" id="PF10328">
    <property type="entry name" value="7TM_GPCR_Srx"/>
    <property type="match status" value="1"/>
</dbReference>
<reference evidence="8" key="1">
    <citation type="submission" date="2024-02" db="UniProtKB">
        <authorList>
            <consortium name="WormBaseParasite"/>
        </authorList>
    </citation>
    <scope>IDENTIFICATION</scope>
</reference>
<proteinExistence type="predicted"/>
<dbReference type="PANTHER" id="PTHR22718:SF11">
    <property type="entry name" value="7TM GPCR SERPENTINE RECEPTOR CLASS X (SRX) DOMAIN-CONTAINING PROTEIN"/>
    <property type="match status" value="1"/>
</dbReference>
<feature type="transmembrane region" description="Helical" evidence="5">
    <location>
        <begin position="6"/>
        <end position="30"/>
    </location>
</feature>
<feature type="domain" description="G-protein coupled receptors family 1 profile" evidence="6">
    <location>
        <begin position="22"/>
        <end position="304"/>
    </location>
</feature>
<dbReference type="GO" id="GO:0016020">
    <property type="term" value="C:membrane"/>
    <property type="evidence" value="ECO:0007669"/>
    <property type="project" value="UniProtKB-SubCell"/>
</dbReference>
<evidence type="ECO:0000256" key="4">
    <source>
        <dbReference type="ARBA" id="ARBA00023136"/>
    </source>
</evidence>
<feature type="transmembrane region" description="Helical" evidence="5">
    <location>
        <begin position="85"/>
        <end position="107"/>
    </location>
</feature>
<evidence type="ECO:0000256" key="3">
    <source>
        <dbReference type="ARBA" id="ARBA00022989"/>
    </source>
</evidence>
<feature type="transmembrane region" description="Helical" evidence="5">
    <location>
        <begin position="127"/>
        <end position="148"/>
    </location>
</feature>
<name>A0AAF3EST4_9BILA</name>
<feature type="transmembrane region" description="Helical" evidence="5">
    <location>
        <begin position="42"/>
        <end position="65"/>
    </location>
</feature>
<evidence type="ECO:0000256" key="1">
    <source>
        <dbReference type="ARBA" id="ARBA00004370"/>
    </source>
</evidence>
<evidence type="ECO:0000256" key="5">
    <source>
        <dbReference type="SAM" id="Phobius"/>
    </source>
</evidence>
<dbReference type="InterPro" id="IPR019430">
    <property type="entry name" value="7TM_GPCR_serpentine_rcpt_Srx"/>
</dbReference>
<dbReference type="SUPFAM" id="SSF81321">
    <property type="entry name" value="Family A G protein-coupled receptor-like"/>
    <property type="match status" value="1"/>
</dbReference>
<keyword evidence="7" id="KW-1185">Reference proteome</keyword>
<evidence type="ECO:0000313" key="8">
    <source>
        <dbReference type="WBParaSite" id="MBELARI_LOCUS17104"/>
    </source>
</evidence>
<feature type="transmembrane region" description="Helical" evidence="5">
    <location>
        <begin position="182"/>
        <end position="202"/>
    </location>
</feature>
<dbReference type="PANTHER" id="PTHR22718">
    <property type="entry name" value="SERPENTINE RECEPTOR, CLASS X"/>
    <property type="match status" value="1"/>
</dbReference>
<keyword evidence="3 5" id="KW-1133">Transmembrane helix</keyword>
<dbReference type="InterPro" id="IPR017452">
    <property type="entry name" value="GPCR_Rhodpsn_7TM"/>
</dbReference>
<feature type="transmembrane region" description="Helical" evidence="5">
    <location>
        <begin position="223"/>
        <end position="241"/>
    </location>
</feature>
<keyword evidence="2 5" id="KW-0812">Transmembrane</keyword>
<organism evidence="7 8">
    <name type="scientific">Mesorhabditis belari</name>
    <dbReference type="NCBI Taxonomy" id="2138241"/>
    <lineage>
        <taxon>Eukaryota</taxon>
        <taxon>Metazoa</taxon>
        <taxon>Ecdysozoa</taxon>
        <taxon>Nematoda</taxon>
        <taxon>Chromadorea</taxon>
        <taxon>Rhabditida</taxon>
        <taxon>Rhabditina</taxon>
        <taxon>Rhabditomorpha</taxon>
        <taxon>Rhabditoidea</taxon>
        <taxon>Rhabditidae</taxon>
        <taxon>Mesorhabditinae</taxon>
        <taxon>Mesorhabditis</taxon>
    </lineage>
</organism>
<comment type="subcellular location">
    <subcellularLocation>
        <location evidence="1">Membrane</location>
    </subcellularLocation>
</comment>
<sequence length="324" mass="37707">MLPIYRFVAGGFTVVILYELYAIGMVLYAIWRGRFCSRKSPIYIISTSNLVSDFLMLVIHLFYFVPSLFFQSYFFPKGVDDQRVIFLSSLFMLLWYQSSLSQILMAVNRVTVMCFSRYTVFTRKVTLISTLGIYPMSFVLAVFSQYIFPCCRFSFDYVVYSYRYVTIPNILNYPNTYFDLPLNSASTIVCALCYSWIVRWIYVFNSKTASEVSQKKKNMEIKYAKQFFLISVFYMNAWTSFRYLPILIGGENLFLYSFCSLNVLLNYGANGLVYYYTNSEVQAILRNGRNFSEAASSTYKPNIYITETSKSQAKTENNSVNNNN</sequence>
<evidence type="ECO:0000256" key="2">
    <source>
        <dbReference type="ARBA" id="ARBA00022692"/>
    </source>
</evidence>